<evidence type="ECO:0000313" key="2">
    <source>
        <dbReference type="Proteomes" id="UP000262939"/>
    </source>
</evidence>
<organism evidence="1 2">
    <name type="scientific">Peribacillus glennii</name>
    <dbReference type="NCBI Taxonomy" id="2303991"/>
    <lineage>
        <taxon>Bacteria</taxon>
        <taxon>Bacillati</taxon>
        <taxon>Bacillota</taxon>
        <taxon>Bacilli</taxon>
        <taxon>Bacillales</taxon>
        <taxon>Bacillaceae</taxon>
        <taxon>Peribacillus</taxon>
    </lineage>
</organism>
<accession>A0A372LFZ6</accession>
<dbReference type="EMBL" id="QVTD01000003">
    <property type="protein sequence ID" value="RFU65177.1"/>
    <property type="molecule type" value="Genomic_DNA"/>
</dbReference>
<dbReference type="AlphaFoldDB" id="A0A372LFZ6"/>
<sequence>MGLKDIIKMKKDRGKFKGFHTCIKQYGYHGEQVFENLYTSYSFQYKIEYSSRETSLYQHNEKNVIELGAPHER</sequence>
<dbReference type="Proteomes" id="UP000262939">
    <property type="component" value="Unassembled WGS sequence"/>
</dbReference>
<name>A0A372LFZ6_9BACI</name>
<protein>
    <submittedName>
        <fullName evidence="1">Uncharacterized protein</fullName>
    </submittedName>
</protein>
<gene>
    <name evidence="1" type="ORF">D0466_04540</name>
</gene>
<comment type="caution">
    <text evidence="1">The sequence shown here is derived from an EMBL/GenBank/DDBJ whole genome shotgun (WGS) entry which is preliminary data.</text>
</comment>
<evidence type="ECO:0000313" key="1">
    <source>
        <dbReference type="EMBL" id="RFU65177.1"/>
    </source>
</evidence>
<keyword evidence="2" id="KW-1185">Reference proteome</keyword>
<proteinExistence type="predicted"/>
<reference evidence="1 2" key="1">
    <citation type="submission" date="2018-08" db="EMBL/GenBank/DDBJ databases">
        <title>Bacillus chawlae sp. nov., Bacillus glennii sp. nov., and Bacillus saganii sp. nov. Isolated from the Vehicle Assembly Building at Kennedy Space Center where the Viking Spacecraft were Assembled.</title>
        <authorList>
            <person name="Seuylemezian A."/>
            <person name="Vaishampayan P."/>
        </authorList>
    </citation>
    <scope>NUCLEOTIDE SEQUENCE [LARGE SCALE GENOMIC DNA]</scope>
    <source>
        <strain evidence="1 2">V44-8</strain>
    </source>
</reference>